<organism evidence="2">
    <name type="scientific">Cyclophora tenuis</name>
    <name type="common">Marine diatom</name>
    <dbReference type="NCBI Taxonomy" id="216820"/>
    <lineage>
        <taxon>Eukaryota</taxon>
        <taxon>Sar</taxon>
        <taxon>Stramenopiles</taxon>
        <taxon>Ochrophyta</taxon>
        <taxon>Bacillariophyta</taxon>
        <taxon>Fragilariophyceae</taxon>
        <taxon>Fragilariophycidae</taxon>
        <taxon>Cyclophorales</taxon>
        <taxon>Cyclophoraceae</taxon>
        <taxon>Cyclophora</taxon>
    </lineage>
</organism>
<dbReference type="EMBL" id="HBFW01011854">
    <property type="protein sequence ID" value="CAD8936587.1"/>
    <property type="molecule type" value="Transcribed_RNA"/>
</dbReference>
<proteinExistence type="predicted"/>
<dbReference type="Pfam" id="PF18599">
    <property type="entry name" value="LCIB_C_CA"/>
    <property type="match status" value="1"/>
</dbReference>
<evidence type="ECO:0000313" key="2">
    <source>
        <dbReference type="EMBL" id="CAD8936587.1"/>
    </source>
</evidence>
<evidence type="ECO:0000259" key="1">
    <source>
        <dbReference type="Pfam" id="PF18599"/>
    </source>
</evidence>
<feature type="domain" description="Limiting CO2-inducible protein B/C beta carbonyic anhydrase" evidence="1">
    <location>
        <begin position="128"/>
        <end position="347"/>
    </location>
</feature>
<protein>
    <recommendedName>
        <fullName evidence="1">Limiting CO2-inducible protein B/C beta carbonyic anhydrase domain-containing protein</fullName>
    </recommendedName>
</protein>
<reference evidence="2" key="1">
    <citation type="submission" date="2021-01" db="EMBL/GenBank/DDBJ databases">
        <authorList>
            <person name="Corre E."/>
            <person name="Pelletier E."/>
            <person name="Niang G."/>
            <person name="Scheremetjew M."/>
            <person name="Finn R."/>
            <person name="Kale V."/>
            <person name="Holt S."/>
            <person name="Cochrane G."/>
            <person name="Meng A."/>
            <person name="Brown T."/>
            <person name="Cohen L."/>
        </authorList>
    </citation>
    <scope>NUCLEOTIDE SEQUENCE</scope>
    <source>
        <strain evidence="2">ECT3854</strain>
    </source>
</reference>
<accession>A0A7S1D4T7</accession>
<dbReference type="InterPro" id="IPR040703">
    <property type="entry name" value="LCIB/C_CA"/>
</dbReference>
<dbReference type="PANTHER" id="PTHR38016:SF1">
    <property type="entry name" value="LIMITING CO2-INDUCIBLE PROTEIN B_C BETA CARBONYIC ANHYDRASE DOMAIN-CONTAINING PROTEIN"/>
    <property type="match status" value="1"/>
</dbReference>
<gene>
    <name evidence="2" type="ORF">CTEN0397_LOCUS7634</name>
</gene>
<name>A0A7S1D4T7_CYCTE</name>
<dbReference type="PANTHER" id="PTHR38016">
    <property type="entry name" value="UNNAMED PRODUCT"/>
    <property type="match status" value="1"/>
</dbReference>
<dbReference type="AlphaFoldDB" id="A0A7S1D4T7"/>
<sequence>MVNWVSISVIGFFAFLFLDVLIDAVKTICLRILEFDDLSHWSLTIFLALLLAYKELSEDTQDQIRGSLGFAVRPPHTREISSAAAPPKDAVVQSRSAPVPAPTQPPVVDEGSPDVAMAKVEEVFSGAMKNADIVLFATHALRKYGYGPTTLLATSLCCDEVNRDLEKALIGAYGDNFSMGGLAGFAFGGVTSFGAMAHHIPQDGSCLIVYGPHVGIDTHGNVGKINRRGRIASGACCGSAAAAAGYVEKVRRGQPKAKTPKRPLDAQQYFVGSMLLPHAERLARAKDSMVELPHALYDVQDELMLKIIMNGAQEVAGDGKIALLGGIQINTPAGAPDYFLPKKFEIRNNKGQLIENFLWD</sequence>